<dbReference type="Proteomes" id="UP000037239">
    <property type="component" value="Unassembled WGS sequence"/>
</dbReference>
<dbReference type="EMBL" id="AWFK01000004">
    <property type="protein sequence ID" value="KOA51142.1"/>
    <property type="molecule type" value="Genomic_DNA"/>
</dbReference>
<proteinExistence type="predicted"/>
<dbReference type="AlphaFoldDB" id="A0AB34TAP9"/>
<accession>A0AB34TAP9</accession>
<reference evidence="1 2" key="1">
    <citation type="journal article" date="2015" name="Int J Genomics">
        <title>Comparative Genomics Revealed Genetic Diversity and Species/Strain-Level Differences in Carbohydrate Metabolism of Three Probiotic Bifidobacterial Species.</title>
        <authorList>
            <person name="Odamaki T."/>
            <person name="Horigome A."/>
            <person name="Sugahara H."/>
            <person name="Hashikura N."/>
            <person name="Minami J."/>
            <person name="Xiao J.Z."/>
            <person name="Abe F."/>
        </authorList>
    </citation>
    <scope>NUCLEOTIDE SEQUENCE [LARGE SCALE GENOMIC DNA]</scope>
    <source>
        <strain evidence="1 2">MCC 0483</strain>
    </source>
</reference>
<protein>
    <submittedName>
        <fullName evidence="1">Uncharacterized protein</fullName>
    </submittedName>
</protein>
<comment type="caution">
    <text evidence="1">The sequence shown here is derived from an EMBL/GenBank/DDBJ whole genome shotgun (WGS) entry which is preliminary data.</text>
</comment>
<sequence length="83" mass="9290">MVESSSNIFIKFHYLFDICCCGGAEQRMAAVLQHEINVRECAGDGIMQFFGGFQHLQSHLCYCLLLPLQVMDESTQRSAEQGG</sequence>
<gene>
    <name evidence="1" type="ORF">BAAM0483_02765</name>
</gene>
<name>A0AB34TAP9_9BIFI</name>
<evidence type="ECO:0000313" key="2">
    <source>
        <dbReference type="Proteomes" id="UP000037239"/>
    </source>
</evidence>
<organism evidence="1 2">
    <name type="scientific">Bifidobacterium animalis subsp. animalis MCC 0483</name>
    <dbReference type="NCBI Taxonomy" id="1365955"/>
    <lineage>
        <taxon>Bacteria</taxon>
        <taxon>Bacillati</taxon>
        <taxon>Actinomycetota</taxon>
        <taxon>Actinomycetes</taxon>
        <taxon>Bifidobacteriales</taxon>
        <taxon>Bifidobacteriaceae</taxon>
        <taxon>Bifidobacterium</taxon>
    </lineage>
</organism>
<evidence type="ECO:0000313" key="1">
    <source>
        <dbReference type="EMBL" id="KOA51142.1"/>
    </source>
</evidence>